<dbReference type="AlphaFoldDB" id="F6G971"/>
<sequence>MVPLASLAGAPRAGLRDGNPERPRRERLCDRCNVSLPIGSPLAGFNVRTLPAVAPIGQSRFACFADRQATPGCAAGGGG</sequence>
<accession>F6G971</accession>
<feature type="region of interest" description="Disordered" evidence="1">
    <location>
        <begin position="1"/>
        <end position="26"/>
    </location>
</feature>
<reference evidence="2 3" key="1">
    <citation type="journal article" date="2011" name="J. Bacteriol.">
        <title>Complete genome sequence of the plant pathogen Ralstonia solanacearum strain Po82.</title>
        <authorList>
            <person name="Xu J."/>
            <person name="Zheng H.J."/>
            <person name="Liu L."/>
            <person name="Pan Z.C."/>
            <person name="Prior P."/>
            <person name="Tang B."/>
            <person name="Xu J.S."/>
            <person name="Zhang H."/>
            <person name="Tian Q."/>
            <person name="Zhang L.Q."/>
            <person name="Feng J."/>
        </authorList>
    </citation>
    <scope>NUCLEOTIDE SEQUENCE [LARGE SCALE GENOMIC DNA]</scope>
    <source>
        <strain evidence="2 3">Po82</strain>
        <plasmid evidence="2">megaplasmid</plasmid>
    </source>
</reference>
<evidence type="ECO:0000313" key="2">
    <source>
        <dbReference type="EMBL" id="AEG71588.1"/>
    </source>
</evidence>
<dbReference type="Proteomes" id="UP000007953">
    <property type="component" value="Plasmid megaplasmid"/>
</dbReference>
<dbReference type="KEGG" id="rsn:RSPO_m00950"/>
<proteinExistence type="predicted"/>
<feature type="compositionally biased region" description="Basic and acidic residues" evidence="1">
    <location>
        <begin position="14"/>
        <end position="26"/>
    </location>
</feature>
<protein>
    <submittedName>
        <fullName evidence="2">Uncharacterized protein</fullName>
    </submittedName>
</protein>
<evidence type="ECO:0000313" key="3">
    <source>
        <dbReference type="Proteomes" id="UP000007953"/>
    </source>
</evidence>
<geneLocation type="plasmid" evidence="3"/>
<keyword evidence="2" id="KW-0614">Plasmid</keyword>
<organism evidence="2 3">
    <name type="scientific">Ralstonia solanacearum (strain Po82)</name>
    <dbReference type="NCBI Taxonomy" id="1031711"/>
    <lineage>
        <taxon>Bacteria</taxon>
        <taxon>Pseudomonadati</taxon>
        <taxon>Pseudomonadota</taxon>
        <taxon>Betaproteobacteria</taxon>
        <taxon>Burkholderiales</taxon>
        <taxon>Burkholderiaceae</taxon>
        <taxon>Ralstonia</taxon>
        <taxon>Ralstonia solanacearum species complex</taxon>
    </lineage>
</organism>
<gene>
    <name evidence="2" type="ordered locus">RSPO_m00950</name>
</gene>
<dbReference type="HOGENOM" id="CLU_2603499_0_0_4"/>
<dbReference type="EMBL" id="CP002820">
    <property type="protein sequence ID" value="AEG71588.1"/>
    <property type="molecule type" value="Genomic_DNA"/>
</dbReference>
<evidence type="ECO:0000256" key="1">
    <source>
        <dbReference type="SAM" id="MobiDB-lite"/>
    </source>
</evidence>
<name>F6G971_RALS8</name>